<dbReference type="InterPro" id="IPR029044">
    <property type="entry name" value="Nucleotide-diphossugar_trans"/>
</dbReference>
<evidence type="ECO:0000313" key="4">
    <source>
        <dbReference type="EMBL" id="QJB32217.1"/>
    </source>
</evidence>
<dbReference type="InterPro" id="IPR005835">
    <property type="entry name" value="NTP_transferase_dom"/>
</dbReference>
<accession>A0AAE6ZHY5</accession>
<evidence type="ECO:0000256" key="1">
    <source>
        <dbReference type="ARBA" id="ARBA00022679"/>
    </source>
</evidence>
<keyword evidence="1 4" id="KW-0808">Transferase</keyword>
<name>A0AAE6ZHY5_9BACT</name>
<feature type="domain" description="Nucleotidyl transferase" evidence="3">
    <location>
        <begin position="2"/>
        <end position="109"/>
    </location>
</feature>
<dbReference type="PANTHER" id="PTHR43584">
    <property type="entry name" value="NUCLEOTIDYL TRANSFERASE"/>
    <property type="match status" value="1"/>
</dbReference>
<gene>
    <name evidence="4" type="ORF">HF329_13130</name>
</gene>
<dbReference type="PANTHER" id="PTHR43584:SF5">
    <property type="entry name" value="PROTEIN LICC"/>
    <property type="match status" value="1"/>
</dbReference>
<dbReference type="RefSeq" id="WP_168804467.1">
    <property type="nucleotide sequence ID" value="NZ_CP051205.1"/>
</dbReference>
<dbReference type="CDD" id="cd02523">
    <property type="entry name" value="PC_cytidylyltransferase"/>
    <property type="match status" value="1"/>
</dbReference>
<dbReference type="KEGG" id="coy:HF329_13130"/>
<evidence type="ECO:0000259" key="3">
    <source>
        <dbReference type="Pfam" id="PF00483"/>
    </source>
</evidence>
<dbReference type="EMBL" id="CP051205">
    <property type="protein sequence ID" value="QJB32217.1"/>
    <property type="molecule type" value="Genomic_DNA"/>
</dbReference>
<sequence length="240" mass="27783">MKAIILAAGKGTRLAPLTQHIPKPLVKVGASRIIERQIACLHECGIHEIYVVTGYMQEYFEYLRDRFHVTLVYNSAFDTCNNIYSMWLCRDYLEDTYVLEGDVYLHRNFLRPQLKCSAYFTGVKQDIRREWVVEFDDTRVHRVINGNVVPLDEARCLHGDYIMSGVSFWTGDVAAFIRQELNARMEDYLSGGAPEIGTQYWDQIVLDNVHQLDIGAIKINPDDWFEVDKMEDLLQAESHL</sequence>
<reference evidence="5" key="1">
    <citation type="submission" date="2020-04" db="EMBL/GenBank/DDBJ databases">
        <authorList>
            <person name="Kittiwongwattana C."/>
        </authorList>
    </citation>
    <scope>NUCLEOTIDE SEQUENCE [LARGE SCALE GENOMIC DNA]</scope>
    <source>
        <strain evidence="5">1310</strain>
    </source>
</reference>
<evidence type="ECO:0000313" key="5">
    <source>
        <dbReference type="Proteomes" id="UP000502421"/>
    </source>
</evidence>
<keyword evidence="2" id="KW-0548">Nucleotidyltransferase</keyword>
<dbReference type="SUPFAM" id="SSF53448">
    <property type="entry name" value="Nucleotide-diphospho-sugar transferases"/>
    <property type="match status" value="1"/>
</dbReference>
<dbReference type="InterPro" id="IPR050065">
    <property type="entry name" value="GlmU-like"/>
</dbReference>
<dbReference type="Gene3D" id="3.90.550.10">
    <property type="entry name" value="Spore Coat Polysaccharide Biosynthesis Protein SpsA, Chain A"/>
    <property type="match status" value="1"/>
</dbReference>
<dbReference type="AlphaFoldDB" id="A0AAE6ZHY5"/>
<dbReference type="Pfam" id="PF00483">
    <property type="entry name" value="NTP_transferase"/>
    <property type="match status" value="1"/>
</dbReference>
<dbReference type="Proteomes" id="UP000502421">
    <property type="component" value="Chromosome"/>
</dbReference>
<evidence type="ECO:0000256" key="2">
    <source>
        <dbReference type="ARBA" id="ARBA00022695"/>
    </source>
</evidence>
<organism evidence="4 5">
    <name type="scientific">Chitinophaga oryzae</name>
    <dbReference type="NCBI Taxonomy" id="2725414"/>
    <lineage>
        <taxon>Bacteria</taxon>
        <taxon>Pseudomonadati</taxon>
        <taxon>Bacteroidota</taxon>
        <taxon>Chitinophagia</taxon>
        <taxon>Chitinophagales</taxon>
        <taxon>Chitinophagaceae</taxon>
        <taxon>Chitinophaga</taxon>
    </lineage>
</organism>
<protein>
    <submittedName>
        <fullName evidence="4">NTP transferase domain-containing protein</fullName>
    </submittedName>
</protein>
<dbReference type="GO" id="GO:0016779">
    <property type="term" value="F:nucleotidyltransferase activity"/>
    <property type="evidence" value="ECO:0007669"/>
    <property type="project" value="UniProtKB-KW"/>
</dbReference>
<proteinExistence type="predicted"/>